<evidence type="ECO:0000256" key="5">
    <source>
        <dbReference type="SAM" id="MobiDB-lite"/>
    </source>
</evidence>
<feature type="transmembrane region" description="Helical" evidence="6">
    <location>
        <begin position="160"/>
        <end position="181"/>
    </location>
</feature>
<evidence type="ECO:0000313" key="8">
    <source>
        <dbReference type="Proteomes" id="UP001602058"/>
    </source>
</evidence>
<dbReference type="Pfam" id="PF07690">
    <property type="entry name" value="MFS_1"/>
    <property type="match status" value="1"/>
</dbReference>
<dbReference type="EMBL" id="JBIAWJ010000003">
    <property type="protein sequence ID" value="MFF4521265.1"/>
    <property type="molecule type" value="Genomic_DNA"/>
</dbReference>
<feature type="transmembrane region" description="Helical" evidence="6">
    <location>
        <begin position="133"/>
        <end position="154"/>
    </location>
</feature>
<feature type="transmembrane region" description="Helical" evidence="6">
    <location>
        <begin position="313"/>
        <end position="334"/>
    </location>
</feature>
<evidence type="ECO:0000313" key="7">
    <source>
        <dbReference type="EMBL" id="MFF4521265.1"/>
    </source>
</evidence>
<feature type="transmembrane region" description="Helical" evidence="6">
    <location>
        <begin position="46"/>
        <end position="68"/>
    </location>
</feature>
<protein>
    <submittedName>
        <fullName evidence="7">MFS transporter</fullName>
    </submittedName>
</protein>
<dbReference type="PANTHER" id="PTHR23514:SF13">
    <property type="entry name" value="INNER MEMBRANE PROTEIN YBJJ"/>
    <property type="match status" value="1"/>
</dbReference>
<evidence type="ECO:0000256" key="6">
    <source>
        <dbReference type="SAM" id="Phobius"/>
    </source>
</evidence>
<feature type="region of interest" description="Disordered" evidence="5">
    <location>
        <begin position="188"/>
        <end position="217"/>
    </location>
</feature>
<dbReference type="Proteomes" id="UP001602058">
    <property type="component" value="Unassembled WGS sequence"/>
</dbReference>
<gene>
    <name evidence="7" type="ORF">ACFY1D_07385</name>
</gene>
<evidence type="ECO:0000256" key="4">
    <source>
        <dbReference type="ARBA" id="ARBA00023136"/>
    </source>
</evidence>
<feature type="transmembrane region" description="Helical" evidence="6">
    <location>
        <begin position="288"/>
        <end position="307"/>
    </location>
</feature>
<sequence length="446" mass="45005">MEIPVRLRQARTALLLVFLVHGAVFALLVTRIPAIQDRYGLSDAQLPMFLAAVPALAGVGSITVSRVVRRVPAPVVVRVVQPVICLCLAGVGAGETVWQLTACLAVFGLLVGAMEASLNMTGVGIQRGYGRSIMLGFHGAASLGGILGAVLAWAGAHWDLSLLTLFAGSVALLLPVAMAVAPRLTRQADGADGRDGGDGSAGPAAEQSSPQSARPSGVPWKPLLPLCLIMAVSVVADSTATNWSAKFLEDTLNSSEAMATVPYALYMAATLVGRGLGDGWVQRWGAVAVVRAGALLTAVGFAVVAAAPEPLTGAFGFAVLGAGLSVILPQVFVIGAQRLPGAPETAVARVNLFNYVGFLIGPPLVGAVGAAVSYRAAMCVPLLLILSVVIVARSLTPPDPADSDSGPGPGFGSGSDSDSGFDSGSGSGSASGSPVPRPEASTTTTG</sequence>
<feature type="transmembrane region" description="Helical" evidence="6">
    <location>
        <begin position="75"/>
        <end position="93"/>
    </location>
</feature>
<dbReference type="CDD" id="cd17393">
    <property type="entry name" value="MFS_MosC_like"/>
    <property type="match status" value="1"/>
</dbReference>
<dbReference type="InterPro" id="IPR011701">
    <property type="entry name" value="MFS"/>
</dbReference>
<feature type="transmembrane region" description="Helical" evidence="6">
    <location>
        <begin position="12"/>
        <end position="34"/>
    </location>
</feature>
<keyword evidence="8" id="KW-1185">Reference proteome</keyword>
<dbReference type="InterPro" id="IPR051788">
    <property type="entry name" value="MFS_Transporter"/>
</dbReference>
<dbReference type="SUPFAM" id="SSF103473">
    <property type="entry name" value="MFS general substrate transporter"/>
    <property type="match status" value="1"/>
</dbReference>
<comment type="caution">
    <text evidence="7">The sequence shown here is derived from an EMBL/GenBank/DDBJ whole genome shotgun (WGS) entry which is preliminary data.</text>
</comment>
<dbReference type="RefSeq" id="WP_387884477.1">
    <property type="nucleotide sequence ID" value="NZ_JBIAWJ010000003.1"/>
</dbReference>
<keyword evidence="2 6" id="KW-0812">Transmembrane</keyword>
<comment type="subcellular location">
    <subcellularLocation>
        <location evidence="1">Membrane</location>
        <topology evidence="1">Multi-pass membrane protein</topology>
    </subcellularLocation>
</comment>
<evidence type="ECO:0000256" key="2">
    <source>
        <dbReference type="ARBA" id="ARBA00022692"/>
    </source>
</evidence>
<evidence type="ECO:0000256" key="3">
    <source>
        <dbReference type="ARBA" id="ARBA00022989"/>
    </source>
</evidence>
<name>A0ABW6UCV9_9ACTN</name>
<organism evidence="7 8">
    <name type="scientific">Streptomyces bluensis</name>
    <dbReference type="NCBI Taxonomy" id="33897"/>
    <lineage>
        <taxon>Bacteria</taxon>
        <taxon>Bacillati</taxon>
        <taxon>Actinomycetota</taxon>
        <taxon>Actinomycetes</taxon>
        <taxon>Kitasatosporales</taxon>
        <taxon>Streptomycetaceae</taxon>
        <taxon>Streptomyces</taxon>
    </lineage>
</organism>
<feature type="region of interest" description="Disordered" evidence="5">
    <location>
        <begin position="398"/>
        <end position="446"/>
    </location>
</feature>
<keyword evidence="3 6" id="KW-1133">Transmembrane helix</keyword>
<dbReference type="InterPro" id="IPR036259">
    <property type="entry name" value="MFS_trans_sf"/>
</dbReference>
<dbReference type="PANTHER" id="PTHR23514">
    <property type="entry name" value="BYPASS OF STOP CODON PROTEIN 6"/>
    <property type="match status" value="1"/>
</dbReference>
<reference evidence="7 8" key="1">
    <citation type="submission" date="2024-10" db="EMBL/GenBank/DDBJ databases">
        <title>The Natural Products Discovery Center: Release of the First 8490 Sequenced Strains for Exploring Actinobacteria Biosynthetic Diversity.</title>
        <authorList>
            <person name="Kalkreuter E."/>
            <person name="Kautsar S.A."/>
            <person name="Yang D."/>
            <person name="Bader C.D."/>
            <person name="Teijaro C.N."/>
            <person name="Fluegel L."/>
            <person name="Davis C.M."/>
            <person name="Simpson J.R."/>
            <person name="Lauterbach L."/>
            <person name="Steele A.D."/>
            <person name="Gui C."/>
            <person name="Meng S."/>
            <person name="Li G."/>
            <person name="Viehrig K."/>
            <person name="Ye F."/>
            <person name="Su P."/>
            <person name="Kiefer A.F."/>
            <person name="Nichols A."/>
            <person name="Cepeda A.J."/>
            <person name="Yan W."/>
            <person name="Fan B."/>
            <person name="Jiang Y."/>
            <person name="Adhikari A."/>
            <person name="Zheng C.-J."/>
            <person name="Schuster L."/>
            <person name="Cowan T.M."/>
            <person name="Smanski M.J."/>
            <person name="Chevrette M.G."/>
            <person name="De Carvalho L.P.S."/>
            <person name="Shen B."/>
        </authorList>
    </citation>
    <scope>NUCLEOTIDE SEQUENCE [LARGE SCALE GENOMIC DNA]</scope>
    <source>
        <strain evidence="7 8">NPDC001390</strain>
    </source>
</reference>
<proteinExistence type="predicted"/>
<dbReference type="Gene3D" id="1.20.1250.20">
    <property type="entry name" value="MFS general substrate transporter like domains"/>
    <property type="match status" value="2"/>
</dbReference>
<evidence type="ECO:0000256" key="1">
    <source>
        <dbReference type="ARBA" id="ARBA00004141"/>
    </source>
</evidence>
<keyword evidence="4 6" id="KW-0472">Membrane</keyword>
<accession>A0ABW6UCV9</accession>
<feature type="transmembrane region" description="Helical" evidence="6">
    <location>
        <begin position="99"/>
        <end position="121"/>
    </location>
</feature>
<feature type="transmembrane region" description="Helical" evidence="6">
    <location>
        <begin position="346"/>
        <end position="366"/>
    </location>
</feature>